<accession>A0A9P4J830</accession>
<feature type="compositionally biased region" description="Basic and acidic residues" evidence="1">
    <location>
        <begin position="233"/>
        <end position="247"/>
    </location>
</feature>
<protein>
    <submittedName>
        <fullName evidence="2">Uncharacterized protein</fullName>
    </submittedName>
</protein>
<reference evidence="2" key="1">
    <citation type="journal article" date="2020" name="Stud. Mycol.">
        <title>101 Dothideomycetes genomes: a test case for predicting lifestyles and emergence of pathogens.</title>
        <authorList>
            <person name="Haridas S."/>
            <person name="Albert R."/>
            <person name="Binder M."/>
            <person name="Bloem J."/>
            <person name="Labutti K."/>
            <person name="Salamov A."/>
            <person name="Andreopoulos B."/>
            <person name="Baker S."/>
            <person name="Barry K."/>
            <person name="Bills G."/>
            <person name="Bluhm B."/>
            <person name="Cannon C."/>
            <person name="Castanera R."/>
            <person name="Culley D."/>
            <person name="Daum C."/>
            <person name="Ezra D."/>
            <person name="Gonzalez J."/>
            <person name="Henrissat B."/>
            <person name="Kuo A."/>
            <person name="Liang C."/>
            <person name="Lipzen A."/>
            <person name="Lutzoni F."/>
            <person name="Magnuson J."/>
            <person name="Mondo S."/>
            <person name="Nolan M."/>
            <person name="Ohm R."/>
            <person name="Pangilinan J."/>
            <person name="Park H.-J."/>
            <person name="Ramirez L."/>
            <person name="Alfaro M."/>
            <person name="Sun H."/>
            <person name="Tritt A."/>
            <person name="Yoshinaga Y."/>
            <person name="Zwiers L.-H."/>
            <person name="Turgeon B."/>
            <person name="Goodwin S."/>
            <person name="Spatafora J."/>
            <person name="Crous P."/>
            <person name="Grigoriev I."/>
        </authorList>
    </citation>
    <scope>NUCLEOTIDE SEQUENCE</scope>
    <source>
        <strain evidence="2">CBS 260.36</strain>
    </source>
</reference>
<evidence type="ECO:0000313" key="2">
    <source>
        <dbReference type="EMBL" id="KAF2154870.1"/>
    </source>
</evidence>
<dbReference type="EMBL" id="ML996083">
    <property type="protein sequence ID" value="KAF2154870.1"/>
    <property type="molecule type" value="Genomic_DNA"/>
</dbReference>
<feature type="region of interest" description="Disordered" evidence="1">
    <location>
        <begin position="1"/>
        <end position="51"/>
    </location>
</feature>
<dbReference type="OrthoDB" id="5373017at2759"/>
<dbReference type="AlphaFoldDB" id="A0A9P4J830"/>
<comment type="caution">
    <text evidence="2">The sequence shown here is derived from an EMBL/GenBank/DDBJ whole genome shotgun (WGS) entry which is preliminary data.</text>
</comment>
<feature type="compositionally biased region" description="Polar residues" evidence="1">
    <location>
        <begin position="26"/>
        <end position="48"/>
    </location>
</feature>
<feature type="compositionally biased region" description="Polar residues" evidence="1">
    <location>
        <begin position="1"/>
        <end position="16"/>
    </location>
</feature>
<keyword evidence="3" id="KW-1185">Reference proteome</keyword>
<feature type="region of interest" description="Disordered" evidence="1">
    <location>
        <begin position="223"/>
        <end position="280"/>
    </location>
</feature>
<gene>
    <name evidence="2" type="ORF">K461DRAFT_266223</name>
</gene>
<name>A0A9P4J830_9PEZI</name>
<dbReference type="Proteomes" id="UP000799439">
    <property type="component" value="Unassembled WGS sequence"/>
</dbReference>
<organism evidence="2 3">
    <name type="scientific">Myriangium duriaei CBS 260.36</name>
    <dbReference type="NCBI Taxonomy" id="1168546"/>
    <lineage>
        <taxon>Eukaryota</taxon>
        <taxon>Fungi</taxon>
        <taxon>Dikarya</taxon>
        <taxon>Ascomycota</taxon>
        <taxon>Pezizomycotina</taxon>
        <taxon>Dothideomycetes</taxon>
        <taxon>Dothideomycetidae</taxon>
        <taxon>Myriangiales</taxon>
        <taxon>Myriangiaceae</taxon>
        <taxon>Myriangium</taxon>
    </lineage>
</organism>
<proteinExistence type="predicted"/>
<evidence type="ECO:0000313" key="3">
    <source>
        <dbReference type="Proteomes" id="UP000799439"/>
    </source>
</evidence>
<sequence length="447" mass="48874">MTSSAPYYNNSTQVDLSQAIDPSFQGYENDTNQPSRYPDSSYQANHGSNPELIADLHNLVAAAHSVAEQEQNQAHTGEAPHPVQVSSSIKRKPPNASAKGNSNKRRKKTPVAAADDSTDMPDPAESITTRPQGIHSSAALFRPASDKSKKWTRPPMNTLFNSFRLPPERFLELQADAKDFMLDPAFPKRKDLVGVRGKADIKSVKLELARTVRQFLEEGAGERYFGGAPNDDTLARTGDDKKDEDVTVRAQPNVGDVAHGDTRGTTEEAEDPSQNPDAPFRWSRDRELIIDLCMPLLRRVVTNEKQRQYAESTRRAVRETAKEAETEAVVPSDVDTISVRVYFVSVGKAGEAIVGKQTQTRVPLDGNATDGGGNTQWTRICSLLDPEALTKGIRVQTAEGLVKVVDQTTCSEAVKKVLAAPWLERTVRIVIGGDEAQSVRPPAPADP</sequence>
<feature type="region of interest" description="Disordered" evidence="1">
    <location>
        <begin position="63"/>
        <end position="153"/>
    </location>
</feature>
<evidence type="ECO:0000256" key="1">
    <source>
        <dbReference type="SAM" id="MobiDB-lite"/>
    </source>
</evidence>
<feature type="compositionally biased region" description="Polar residues" evidence="1">
    <location>
        <begin position="126"/>
        <end position="135"/>
    </location>
</feature>